<protein>
    <submittedName>
        <fullName evidence="4">Uncharacterized protein LOC111596270</fullName>
    </submittedName>
</protein>
<feature type="signal peptide" evidence="2">
    <location>
        <begin position="1"/>
        <end position="21"/>
    </location>
</feature>
<evidence type="ECO:0000313" key="4">
    <source>
        <dbReference type="RefSeq" id="XP_023166177.2"/>
    </source>
</evidence>
<name>A0A6J1LIF1_DROHY</name>
<proteinExistence type="predicted"/>
<gene>
    <name evidence="4" type="primary">LOC111596270</name>
</gene>
<evidence type="ECO:0000313" key="3">
    <source>
        <dbReference type="Proteomes" id="UP000504633"/>
    </source>
</evidence>
<dbReference type="RefSeq" id="XP_023166177.2">
    <property type="nucleotide sequence ID" value="XM_023310409.2"/>
</dbReference>
<evidence type="ECO:0000256" key="1">
    <source>
        <dbReference type="SAM" id="MobiDB-lite"/>
    </source>
</evidence>
<feature type="region of interest" description="Disordered" evidence="1">
    <location>
        <begin position="72"/>
        <end position="97"/>
    </location>
</feature>
<dbReference type="OMA" id="VYIDAMH"/>
<dbReference type="OrthoDB" id="7864472at2759"/>
<keyword evidence="2" id="KW-0732">Signal</keyword>
<feature type="chain" id="PRO_5026662088" evidence="2">
    <location>
        <begin position="22"/>
        <end position="135"/>
    </location>
</feature>
<sequence>MKPVIEWLISVCAGLLFSTQSMRILKIANDESSTSASSSAGPAAQAKSAAAIEDKLEKSYIMGSEQISAELKTALSSDGDNQDDQALSVGGNKSNNGCLEYTLGSESLNRMLEDMLTQPCSENLELPYIEPAIQL</sequence>
<dbReference type="GeneID" id="111596270"/>
<dbReference type="AlphaFoldDB" id="A0A6J1LIF1"/>
<keyword evidence="3" id="KW-1185">Reference proteome</keyword>
<dbReference type="Proteomes" id="UP000504633">
    <property type="component" value="Unplaced"/>
</dbReference>
<reference evidence="4" key="1">
    <citation type="submission" date="2025-08" db="UniProtKB">
        <authorList>
            <consortium name="RefSeq"/>
        </authorList>
    </citation>
    <scope>IDENTIFICATION</scope>
    <source>
        <strain evidence="4">15085-1641.00</strain>
        <tissue evidence="4">Whole body</tissue>
    </source>
</reference>
<dbReference type="KEGG" id="dhe:111596270"/>
<organism evidence="3 4">
    <name type="scientific">Drosophila hydei</name>
    <name type="common">Fruit fly</name>
    <dbReference type="NCBI Taxonomy" id="7224"/>
    <lineage>
        <taxon>Eukaryota</taxon>
        <taxon>Metazoa</taxon>
        <taxon>Ecdysozoa</taxon>
        <taxon>Arthropoda</taxon>
        <taxon>Hexapoda</taxon>
        <taxon>Insecta</taxon>
        <taxon>Pterygota</taxon>
        <taxon>Neoptera</taxon>
        <taxon>Endopterygota</taxon>
        <taxon>Diptera</taxon>
        <taxon>Brachycera</taxon>
        <taxon>Muscomorpha</taxon>
        <taxon>Ephydroidea</taxon>
        <taxon>Drosophilidae</taxon>
        <taxon>Drosophila</taxon>
    </lineage>
</organism>
<evidence type="ECO:0000256" key="2">
    <source>
        <dbReference type="SAM" id="SignalP"/>
    </source>
</evidence>
<accession>A0A6J1LIF1</accession>